<dbReference type="EMBL" id="PFGC01000050">
    <property type="protein sequence ID" value="PIW36498.1"/>
    <property type="molecule type" value="Genomic_DNA"/>
</dbReference>
<feature type="domain" description="DHHA1" evidence="2">
    <location>
        <begin position="245"/>
        <end position="314"/>
    </location>
</feature>
<sequence>MDKDLKTIYQDILKEIDAASHVMLVMHQKPDGDTAGAALALSHYLDTLEKPHTCFCIDDLSPTLKFLPGSHKVTTDSVHWNPDEAKFDLIIVLDAGDLKYAGVADYIDQLNHEYKLINIDHHATNSGYGHHQLVVTDASSTCEIVHDLLDSIQALNKEIATCLMTGLVTDTGCFTNLATTASAIDTAGKLLLKGVNMKSITDKTMQNRKATTLRLWGRALERLQRSPDGLVTTVVRLKDIEECGADEEAVEGVANFLNSLDDQTDAKAIMVLTERENGVVKGSLRTTHPLMDVSKIATLFGGGGHKKAAGFAVSGQITQRDGQWHIEPA</sequence>
<dbReference type="PANTHER" id="PTHR47618:SF1">
    <property type="entry name" value="BIFUNCTIONAL OLIGORIBONUCLEASE AND PAP PHOSPHATASE NRNA"/>
    <property type="match status" value="1"/>
</dbReference>
<dbReference type="InterPro" id="IPR003156">
    <property type="entry name" value="DHHA1_dom"/>
</dbReference>
<dbReference type="Gene3D" id="3.90.1640.10">
    <property type="entry name" value="inorganic pyrophosphatase (n-terminal core)"/>
    <property type="match status" value="1"/>
</dbReference>
<proteinExistence type="predicted"/>
<evidence type="ECO:0000259" key="2">
    <source>
        <dbReference type="Pfam" id="PF02272"/>
    </source>
</evidence>
<dbReference type="AlphaFoldDB" id="A0A2M7H2P1"/>
<dbReference type="InterPro" id="IPR038763">
    <property type="entry name" value="DHH_sf"/>
</dbReference>
<dbReference type="Pfam" id="PF01368">
    <property type="entry name" value="DHH"/>
    <property type="match status" value="1"/>
</dbReference>
<dbReference type="InterPro" id="IPR051319">
    <property type="entry name" value="Oligoribo/pAp-PDE_c-di-AMP_PDE"/>
</dbReference>
<evidence type="ECO:0000313" key="4">
    <source>
        <dbReference type="Proteomes" id="UP000230292"/>
    </source>
</evidence>
<organism evidence="3 4">
    <name type="scientific">Candidatus Kerfeldbacteria bacterium CG15_BIG_FIL_POST_REV_8_21_14_020_45_12</name>
    <dbReference type="NCBI Taxonomy" id="2014247"/>
    <lineage>
        <taxon>Bacteria</taxon>
        <taxon>Candidatus Kerfeldiibacteriota</taxon>
    </lineage>
</organism>
<feature type="domain" description="DDH" evidence="1">
    <location>
        <begin position="22"/>
        <end position="166"/>
    </location>
</feature>
<dbReference type="Pfam" id="PF02272">
    <property type="entry name" value="DHHA1"/>
    <property type="match status" value="1"/>
</dbReference>
<dbReference type="SUPFAM" id="SSF64182">
    <property type="entry name" value="DHH phosphoesterases"/>
    <property type="match status" value="1"/>
</dbReference>
<dbReference type="InterPro" id="IPR001667">
    <property type="entry name" value="DDH_dom"/>
</dbReference>
<comment type="caution">
    <text evidence="3">The sequence shown here is derived from an EMBL/GenBank/DDBJ whole genome shotgun (WGS) entry which is preliminary data.</text>
</comment>
<dbReference type="Proteomes" id="UP000230292">
    <property type="component" value="Unassembled WGS sequence"/>
</dbReference>
<gene>
    <name evidence="3" type="ORF">COW24_04785</name>
</gene>
<evidence type="ECO:0000259" key="1">
    <source>
        <dbReference type="Pfam" id="PF01368"/>
    </source>
</evidence>
<name>A0A2M7H2P1_9BACT</name>
<reference evidence="3 4" key="1">
    <citation type="submission" date="2017-09" db="EMBL/GenBank/DDBJ databases">
        <title>Depth-based differentiation of microbial function through sediment-hosted aquifers and enrichment of novel symbionts in the deep terrestrial subsurface.</title>
        <authorList>
            <person name="Probst A.J."/>
            <person name="Ladd B."/>
            <person name="Jarett J.K."/>
            <person name="Geller-Mcgrath D.E."/>
            <person name="Sieber C.M."/>
            <person name="Emerson J.B."/>
            <person name="Anantharaman K."/>
            <person name="Thomas B.C."/>
            <person name="Malmstrom R."/>
            <person name="Stieglmeier M."/>
            <person name="Klingl A."/>
            <person name="Woyke T."/>
            <person name="Ryan C.M."/>
            <person name="Banfield J.F."/>
        </authorList>
    </citation>
    <scope>NUCLEOTIDE SEQUENCE [LARGE SCALE GENOMIC DNA]</scope>
    <source>
        <strain evidence="3">CG15_BIG_FIL_POST_REV_8_21_14_020_45_12</strain>
    </source>
</reference>
<dbReference type="Gene3D" id="3.10.310.30">
    <property type="match status" value="1"/>
</dbReference>
<evidence type="ECO:0000313" key="3">
    <source>
        <dbReference type="EMBL" id="PIW36498.1"/>
    </source>
</evidence>
<protein>
    <submittedName>
        <fullName evidence="3">Uncharacterized protein</fullName>
    </submittedName>
</protein>
<dbReference type="PANTHER" id="PTHR47618">
    <property type="entry name" value="BIFUNCTIONAL OLIGORIBONUCLEASE AND PAP PHOSPHATASE NRNA"/>
    <property type="match status" value="1"/>
</dbReference>
<dbReference type="GO" id="GO:0003676">
    <property type="term" value="F:nucleic acid binding"/>
    <property type="evidence" value="ECO:0007669"/>
    <property type="project" value="InterPro"/>
</dbReference>
<accession>A0A2M7H2P1</accession>